<dbReference type="PANTHER" id="PTHR15481">
    <property type="entry name" value="RIBONUCLEIC ACID BINDING PROTEIN S1"/>
    <property type="match status" value="1"/>
</dbReference>
<dbReference type="Gene3D" id="3.30.70.330">
    <property type="match status" value="1"/>
</dbReference>
<dbReference type="AlphaFoldDB" id="A0A317UYH5"/>
<evidence type="ECO:0000256" key="6">
    <source>
        <dbReference type="PROSITE-ProRule" id="PRU00176"/>
    </source>
</evidence>
<keyword evidence="3 6" id="KW-0694">RNA-binding</keyword>
<dbReference type="InterPro" id="IPR012677">
    <property type="entry name" value="Nucleotide-bd_a/b_plait_sf"/>
</dbReference>
<comment type="caution">
    <text evidence="9">The sequence shown here is derived from an EMBL/GenBank/DDBJ whole genome shotgun (WGS) entry which is preliminary data.</text>
</comment>
<dbReference type="CDD" id="cd12365">
    <property type="entry name" value="RRM_RNPS1"/>
    <property type="match status" value="1"/>
</dbReference>
<dbReference type="EMBL" id="MSFL01000045">
    <property type="protein sequence ID" value="PWY66409.1"/>
    <property type="molecule type" value="Genomic_DNA"/>
</dbReference>
<gene>
    <name evidence="9" type="ORF">BO70DRAFT_366541</name>
</gene>
<protein>
    <submittedName>
        <fullName evidence="9">RNA-binding domain-containing protein</fullName>
    </submittedName>
</protein>
<dbReference type="Pfam" id="PF00076">
    <property type="entry name" value="RRM_1"/>
    <property type="match status" value="1"/>
</dbReference>
<feature type="compositionally biased region" description="Low complexity" evidence="7">
    <location>
        <begin position="289"/>
        <end position="308"/>
    </location>
</feature>
<dbReference type="PROSITE" id="PS50102">
    <property type="entry name" value="RRM"/>
    <property type="match status" value="1"/>
</dbReference>
<dbReference type="GeneID" id="37066595"/>
<evidence type="ECO:0000256" key="2">
    <source>
        <dbReference type="ARBA" id="ARBA00022664"/>
    </source>
</evidence>
<dbReference type="RefSeq" id="XP_025394778.1">
    <property type="nucleotide sequence ID" value="XM_025544358.1"/>
</dbReference>
<dbReference type="GO" id="GO:0005737">
    <property type="term" value="C:cytoplasm"/>
    <property type="evidence" value="ECO:0007669"/>
    <property type="project" value="TreeGrafter"/>
</dbReference>
<dbReference type="GO" id="GO:0061574">
    <property type="term" value="C:ASAP complex"/>
    <property type="evidence" value="ECO:0007669"/>
    <property type="project" value="TreeGrafter"/>
</dbReference>
<feature type="compositionally biased region" description="Polar residues" evidence="7">
    <location>
        <begin position="212"/>
        <end position="228"/>
    </location>
</feature>
<keyword evidence="10" id="KW-1185">Reference proteome</keyword>
<feature type="compositionally biased region" description="Polar residues" evidence="7">
    <location>
        <begin position="30"/>
        <end position="43"/>
    </location>
</feature>
<keyword evidence="5" id="KW-0539">Nucleus</keyword>
<dbReference type="VEuPathDB" id="FungiDB:BO70DRAFT_366541"/>
<evidence type="ECO:0000256" key="4">
    <source>
        <dbReference type="ARBA" id="ARBA00023187"/>
    </source>
</evidence>
<feature type="region of interest" description="Disordered" evidence="7">
    <location>
        <begin position="184"/>
        <end position="318"/>
    </location>
</feature>
<feature type="region of interest" description="Disordered" evidence="7">
    <location>
        <begin position="1"/>
        <end position="103"/>
    </location>
</feature>
<evidence type="ECO:0000313" key="9">
    <source>
        <dbReference type="EMBL" id="PWY66409.1"/>
    </source>
</evidence>
<organism evidence="9 10">
    <name type="scientific">Aspergillus heteromorphus CBS 117.55</name>
    <dbReference type="NCBI Taxonomy" id="1448321"/>
    <lineage>
        <taxon>Eukaryota</taxon>
        <taxon>Fungi</taxon>
        <taxon>Dikarya</taxon>
        <taxon>Ascomycota</taxon>
        <taxon>Pezizomycotina</taxon>
        <taxon>Eurotiomycetes</taxon>
        <taxon>Eurotiomycetidae</taxon>
        <taxon>Eurotiales</taxon>
        <taxon>Aspergillaceae</taxon>
        <taxon>Aspergillus</taxon>
        <taxon>Aspergillus subgen. Circumdati</taxon>
    </lineage>
</organism>
<feature type="compositionally biased region" description="Basic and acidic residues" evidence="7">
    <location>
        <begin position="76"/>
        <end position="90"/>
    </location>
</feature>
<dbReference type="InterPro" id="IPR034201">
    <property type="entry name" value="RNPS1_RRM"/>
</dbReference>
<keyword evidence="2" id="KW-0507">mRNA processing</keyword>
<accession>A0A317UYH5</accession>
<evidence type="ECO:0000259" key="8">
    <source>
        <dbReference type="PROSITE" id="PS50102"/>
    </source>
</evidence>
<reference evidence="9 10" key="1">
    <citation type="submission" date="2016-12" db="EMBL/GenBank/DDBJ databases">
        <title>The genomes of Aspergillus section Nigri reveals drivers in fungal speciation.</title>
        <authorList>
            <consortium name="DOE Joint Genome Institute"/>
            <person name="Vesth T.C."/>
            <person name="Nybo J."/>
            <person name="Theobald S."/>
            <person name="Brandl J."/>
            <person name="Frisvad J.C."/>
            <person name="Nielsen K.F."/>
            <person name="Lyhne E.K."/>
            <person name="Kogle M.E."/>
            <person name="Kuo A."/>
            <person name="Riley R."/>
            <person name="Clum A."/>
            <person name="Nolan M."/>
            <person name="Lipzen A."/>
            <person name="Salamov A."/>
            <person name="Henrissat B."/>
            <person name="Wiebenga A."/>
            <person name="De Vries R.P."/>
            <person name="Grigoriev I.V."/>
            <person name="Mortensen U.H."/>
            <person name="Andersen M.R."/>
            <person name="Baker S.E."/>
        </authorList>
    </citation>
    <scope>NUCLEOTIDE SEQUENCE [LARGE SCALE GENOMIC DNA]</scope>
    <source>
        <strain evidence="9 10">CBS 117.55</strain>
    </source>
</reference>
<evidence type="ECO:0000313" key="10">
    <source>
        <dbReference type="Proteomes" id="UP000247233"/>
    </source>
</evidence>
<feature type="compositionally biased region" description="Polar residues" evidence="7">
    <location>
        <begin position="57"/>
        <end position="71"/>
    </location>
</feature>
<name>A0A317UYH5_9EURO</name>
<evidence type="ECO:0000256" key="3">
    <source>
        <dbReference type="ARBA" id="ARBA00022884"/>
    </source>
</evidence>
<dbReference type="PANTHER" id="PTHR15481:SF0">
    <property type="entry name" value="LD23870P-RELATED"/>
    <property type="match status" value="1"/>
</dbReference>
<keyword evidence="4" id="KW-0508">mRNA splicing</keyword>
<proteinExistence type="predicted"/>
<dbReference type="InterPro" id="IPR000504">
    <property type="entry name" value="RRM_dom"/>
</dbReference>
<feature type="compositionally biased region" description="Low complexity" evidence="7">
    <location>
        <begin position="244"/>
        <end position="269"/>
    </location>
</feature>
<sequence length="318" mass="36130">MSERPFRGRSRIRSPLLEIEPSTLLRRSVSPRSGSRLNSTSRSRSFERDSTRHSACHSRSQSHTESRPQVPSRSRSRSETSGRYRKRENSRTPSPSTNHPRSSKVIIEKLTKNVNESHLREVFGGFGDIKSLDIPMNKAFMTNRGCAYILYHDPADAEAAIAHMHEAQFDGAILNVSIVLPRRAFSRSPPPSQNGRGSFSRQDHGRGPPSDGFTSRASPFPHRSTTSIGRFRRSRHIEKPDIYRPLSLSHSRSPRPSRSLSSKSLSISPPRRKAQSRTNSFHHRRRRSPSYSSYGYSSRSGRSRSLSPGRDRHRHESR</sequence>
<dbReference type="SUPFAM" id="SSF54928">
    <property type="entry name" value="RNA-binding domain, RBD"/>
    <property type="match status" value="1"/>
</dbReference>
<dbReference type="GO" id="GO:0003723">
    <property type="term" value="F:RNA binding"/>
    <property type="evidence" value="ECO:0007669"/>
    <property type="project" value="UniProtKB-UniRule"/>
</dbReference>
<dbReference type="SMART" id="SM00360">
    <property type="entry name" value="RRM"/>
    <property type="match status" value="1"/>
</dbReference>
<dbReference type="STRING" id="1448321.A0A317UYH5"/>
<feature type="domain" description="RRM" evidence="8">
    <location>
        <begin position="103"/>
        <end position="181"/>
    </location>
</feature>
<dbReference type="Proteomes" id="UP000247233">
    <property type="component" value="Unassembled WGS sequence"/>
</dbReference>
<evidence type="ECO:0000256" key="1">
    <source>
        <dbReference type="ARBA" id="ARBA00004123"/>
    </source>
</evidence>
<comment type="subcellular location">
    <subcellularLocation>
        <location evidence="1">Nucleus</location>
    </subcellularLocation>
</comment>
<feature type="compositionally biased region" description="Polar residues" evidence="7">
    <location>
        <begin position="91"/>
        <end position="100"/>
    </location>
</feature>
<dbReference type="GO" id="GO:0005654">
    <property type="term" value="C:nucleoplasm"/>
    <property type="evidence" value="ECO:0007669"/>
    <property type="project" value="TreeGrafter"/>
</dbReference>
<evidence type="ECO:0000256" key="7">
    <source>
        <dbReference type="SAM" id="MobiDB-lite"/>
    </source>
</evidence>
<dbReference type="GO" id="GO:0000398">
    <property type="term" value="P:mRNA splicing, via spliceosome"/>
    <property type="evidence" value="ECO:0007669"/>
    <property type="project" value="TreeGrafter"/>
</dbReference>
<dbReference type="OrthoDB" id="252020at2759"/>
<feature type="compositionally biased region" description="Basic residues" evidence="7">
    <location>
        <begin position="270"/>
        <end position="288"/>
    </location>
</feature>
<evidence type="ECO:0000256" key="5">
    <source>
        <dbReference type="ARBA" id="ARBA00023242"/>
    </source>
</evidence>
<dbReference type="InterPro" id="IPR035979">
    <property type="entry name" value="RBD_domain_sf"/>
</dbReference>